<proteinExistence type="predicted"/>
<evidence type="ECO:0000313" key="3">
    <source>
        <dbReference type="Proteomes" id="UP000053477"/>
    </source>
</evidence>
<gene>
    <name evidence="2" type="ORF">SCHPADRAFT_544121</name>
</gene>
<dbReference type="AlphaFoldDB" id="A0A0H2RDM8"/>
<accession>A0A0H2RDM8</accession>
<protein>
    <submittedName>
        <fullName evidence="2">Uncharacterized protein</fullName>
    </submittedName>
</protein>
<organism evidence="2 3">
    <name type="scientific">Schizopora paradoxa</name>
    <dbReference type="NCBI Taxonomy" id="27342"/>
    <lineage>
        <taxon>Eukaryota</taxon>
        <taxon>Fungi</taxon>
        <taxon>Dikarya</taxon>
        <taxon>Basidiomycota</taxon>
        <taxon>Agaricomycotina</taxon>
        <taxon>Agaricomycetes</taxon>
        <taxon>Hymenochaetales</taxon>
        <taxon>Schizoporaceae</taxon>
        <taxon>Schizopora</taxon>
    </lineage>
</organism>
<dbReference type="EMBL" id="KQ086041">
    <property type="protein sequence ID" value="KLO09935.1"/>
    <property type="molecule type" value="Genomic_DNA"/>
</dbReference>
<feature type="signal peptide" evidence="1">
    <location>
        <begin position="1"/>
        <end position="22"/>
    </location>
</feature>
<sequence length="155" mass="17660">MKIGKGFINLLFVCSFLVGPLGHSTDLEVDSLSYDTARVSIVVLLPETNRRTYVSIAPTPQPTGNDQNYAACAMGRMDRHNAKPSQPTFQYFAFLLERNFNLTFKIVASKELSIARLFERFVIRTKEALRRTVLKTRQREGLTNRFSFLGMIAMF</sequence>
<dbReference type="Proteomes" id="UP000053477">
    <property type="component" value="Unassembled WGS sequence"/>
</dbReference>
<name>A0A0H2RDM8_9AGAM</name>
<evidence type="ECO:0000313" key="2">
    <source>
        <dbReference type="EMBL" id="KLO09935.1"/>
    </source>
</evidence>
<dbReference type="InParanoid" id="A0A0H2RDM8"/>
<evidence type="ECO:0000256" key="1">
    <source>
        <dbReference type="SAM" id="SignalP"/>
    </source>
</evidence>
<keyword evidence="3" id="KW-1185">Reference proteome</keyword>
<reference evidence="2 3" key="1">
    <citation type="submission" date="2015-04" db="EMBL/GenBank/DDBJ databases">
        <title>Complete genome sequence of Schizopora paradoxa KUC8140, a cosmopolitan wood degrader in East Asia.</title>
        <authorList>
            <consortium name="DOE Joint Genome Institute"/>
            <person name="Min B."/>
            <person name="Park H."/>
            <person name="Jang Y."/>
            <person name="Kim J.-J."/>
            <person name="Kim K.H."/>
            <person name="Pangilinan J."/>
            <person name="Lipzen A."/>
            <person name="Riley R."/>
            <person name="Grigoriev I.V."/>
            <person name="Spatafora J.W."/>
            <person name="Choi I.-G."/>
        </authorList>
    </citation>
    <scope>NUCLEOTIDE SEQUENCE [LARGE SCALE GENOMIC DNA]</scope>
    <source>
        <strain evidence="2 3">KUC8140</strain>
    </source>
</reference>
<feature type="chain" id="PRO_5005201751" evidence="1">
    <location>
        <begin position="23"/>
        <end position="155"/>
    </location>
</feature>
<keyword evidence="1" id="KW-0732">Signal</keyword>